<dbReference type="InterPro" id="IPR000626">
    <property type="entry name" value="Ubiquitin-like_dom"/>
</dbReference>
<dbReference type="GO" id="GO:0051087">
    <property type="term" value="F:protein-folding chaperone binding"/>
    <property type="evidence" value="ECO:0007669"/>
    <property type="project" value="TreeGrafter"/>
</dbReference>
<keyword evidence="4" id="KW-1185">Reference proteome</keyword>
<dbReference type="PROSITE" id="PS50053">
    <property type="entry name" value="UBIQUITIN_2"/>
    <property type="match status" value="1"/>
</dbReference>
<comment type="subcellular location">
    <subcellularLocation>
        <location evidence="1">Cytoplasm</location>
        <location evidence="1">Cytosol</location>
    </subcellularLocation>
</comment>
<dbReference type="Pfam" id="PF17840">
    <property type="entry name" value="Tugs"/>
    <property type="match status" value="1"/>
</dbReference>
<dbReference type="Pfam" id="PF00240">
    <property type="entry name" value="ubiquitin"/>
    <property type="match status" value="1"/>
</dbReference>
<feature type="domain" description="Ubiquitin-like" evidence="3">
    <location>
        <begin position="1"/>
        <end position="72"/>
    </location>
</feature>
<dbReference type="PANTHER" id="PTHR46555">
    <property type="entry name" value="UBIQUITIN-LIKE PROTEIN 4A"/>
    <property type="match status" value="1"/>
</dbReference>
<dbReference type="InterPro" id="IPR041421">
    <property type="entry name" value="Ubl4_C_TUGS"/>
</dbReference>
<dbReference type="Gene3D" id="3.10.20.90">
    <property type="entry name" value="Phosphatidylinositol 3-kinase Catalytic Subunit, Chain A, domain 1"/>
    <property type="match status" value="1"/>
</dbReference>
<accession>A0AAJ7T1I5</accession>
<dbReference type="KEGG" id="pmrn:116941560"/>
<dbReference type="PANTHER" id="PTHR46555:SF1">
    <property type="entry name" value="UBIQUITIN-LIKE PROTEIN 4A"/>
    <property type="match status" value="1"/>
</dbReference>
<dbReference type="InterPro" id="IPR047154">
    <property type="entry name" value="UBL4A-like"/>
</dbReference>
<name>A0AAJ7T1I5_PETMA</name>
<reference evidence="5" key="1">
    <citation type="submission" date="2025-08" db="UniProtKB">
        <authorList>
            <consortium name="RefSeq"/>
        </authorList>
    </citation>
    <scope>IDENTIFICATION</scope>
    <source>
        <tissue evidence="5">Sperm</tissue>
    </source>
</reference>
<dbReference type="AlphaFoldDB" id="A0AAJ7T1I5"/>
<sequence>MIVSVKLLQGGECSLEVSESDLVSRLKELVERELKVPSEQQRLLFKGKPLMDELQLSDYSIPHNARLNLVLKATERGAVAPTLAPESPTAAAPAEGDSAFWELLPLILAKHFSPSDVHKVLQQFKKDYDWTLKSLSLDDVERIATHLLHADTPATARAGSAE</sequence>
<dbReference type="Proteomes" id="UP001318040">
    <property type="component" value="Chromosome 12"/>
</dbReference>
<dbReference type="SUPFAM" id="SSF54236">
    <property type="entry name" value="Ubiquitin-like"/>
    <property type="match status" value="1"/>
</dbReference>
<dbReference type="PRINTS" id="PR00348">
    <property type="entry name" value="UBIQUITIN"/>
</dbReference>
<dbReference type="GO" id="GO:0071818">
    <property type="term" value="C:BAT3 complex"/>
    <property type="evidence" value="ECO:0007669"/>
    <property type="project" value="TreeGrafter"/>
</dbReference>
<keyword evidence="2" id="KW-0963">Cytoplasm</keyword>
<dbReference type="InterPro" id="IPR019956">
    <property type="entry name" value="Ubiquitin_dom"/>
</dbReference>
<organism evidence="4 5">
    <name type="scientific">Petromyzon marinus</name>
    <name type="common">Sea lamprey</name>
    <dbReference type="NCBI Taxonomy" id="7757"/>
    <lineage>
        <taxon>Eukaryota</taxon>
        <taxon>Metazoa</taxon>
        <taxon>Chordata</taxon>
        <taxon>Craniata</taxon>
        <taxon>Vertebrata</taxon>
        <taxon>Cyclostomata</taxon>
        <taxon>Hyperoartia</taxon>
        <taxon>Petromyzontiformes</taxon>
        <taxon>Petromyzontidae</taxon>
        <taxon>Petromyzon</taxon>
    </lineage>
</organism>
<gene>
    <name evidence="5" type="primary">LOC116941560</name>
</gene>
<evidence type="ECO:0000256" key="2">
    <source>
        <dbReference type="ARBA" id="ARBA00022490"/>
    </source>
</evidence>
<protein>
    <submittedName>
        <fullName evidence="5">Ubiquitin-like protein 4A</fullName>
    </submittedName>
</protein>
<evidence type="ECO:0000313" key="5">
    <source>
        <dbReference type="RefSeq" id="XP_032808621.1"/>
    </source>
</evidence>
<dbReference type="GO" id="GO:0071816">
    <property type="term" value="P:tail-anchored membrane protein insertion into ER membrane"/>
    <property type="evidence" value="ECO:0007669"/>
    <property type="project" value="TreeGrafter"/>
</dbReference>
<evidence type="ECO:0000313" key="4">
    <source>
        <dbReference type="Proteomes" id="UP001318040"/>
    </source>
</evidence>
<proteinExistence type="predicted"/>
<dbReference type="SMART" id="SM00213">
    <property type="entry name" value="UBQ"/>
    <property type="match status" value="1"/>
</dbReference>
<dbReference type="InterPro" id="IPR029071">
    <property type="entry name" value="Ubiquitin-like_domsf"/>
</dbReference>
<dbReference type="RefSeq" id="XP_032808621.1">
    <property type="nucleotide sequence ID" value="XM_032952730.1"/>
</dbReference>
<evidence type="ECO:0000256" key="1">
    <source>
        <dbReference type="ARBA" id="ARBA00004514"/>
    </source>
</evidence>
<dbReference type="GO" id="GO:0006620">
    <property type="term" value="P:post-translational protein targeting to endoplasmic reticulum membrane"/>
    <property type="evidence" value="ECO:0007669"/>
    <property type="project" value="InterPro"/>
</dbReference>
<evidence type="ECO:0000259" key="3">
    <source>
        <dbReference type="PROSITE" id="PS50053"/>
    </source>
</evidence>